<keyword evidence="4" id="KW-0560">Oxidoreductase</keyword>
<dbReference type="InterPro" id="IPR002938">
    <property type="entry name" value="FAD-bd"/>
</dbReference>
<organism evidence="7 8">
    <name type="scientific">Marasmius crinis-equi</name>
    <dbReference type="NCBI Taxonomy" id="585013"/>
    <lineage>
        <taxon>Eukaryota</taxon>
        <taxon>Fungi</taxon>
        <taxon>Dikarya</taxon>
        <taxon>Basidiomycota</taxon>
        <taxon>Agaricomycotina</taxon>
        <taxon>Agaricomycetes</taxon>
        <taxon>Agaricomycetidae</taxon>
        <taxon>Agaricales</taxon>
        <taxon>Marasmiineae</taxon>
        <taxon>Marasmiaceae</taxon>
        <taxon>Marasmius</taxon>
    </lineage>
</organism>
<keyword evidence="8" id="KW-1185">Reference proteome</keyword>
<dbReference type="PANTHER" id="PTHR13789">
    <property type="entry name" value="MONOOXYGENASE"/>
    <property type="match status" value="1"/>
</dbReference>
<evidence type="ECO:0000256" key="3">
    <source>
        <dbReference type="ARBA" id="ARBA00022827"/>
    </source>
</evidence>
<sequence>MEREYGVPWYTVHRGDLFEMLFSIAKPFMDLKLRAKVTHVDSSAPSVTLESGATFSADLIIGADGIHSVVRGSVLGEKDLPLSVPLGDVAFRALIPTEGMAKDPELRELVANPRLTTWMGPLRHAIGYCVRGGKEYNMVIVKPDDGSTYSWTAKGDVKEVEESFHGWEPRFRKLISLMPSVLKSKLLICAPLKTWSHRAGCVTLLGDACHPMLPYKGQGAAMAIEDAAVLGNLFSRIAHKSQIHELLKAYQTIRFERATSMQTGSSDNRTLYHLADGPEQEARDASMRVAMEKTIQEMREAEKMSQDRGSLSGQSVNPWADKAKMAANFRYDVDEVTNRWWESQEMEVKSKL</sequence>
<feature type="domain" description="FAD-binding" evidence="6">
    <location>
        <begin position="43"/>
        <end position="261"/>
    </location>
</feature>
<accession>A0ABR3FZR3</accession>
<evidence type="ECO:0000313" key="7">
    <source>
        <dbReference type="EMBL" id="KAL0581032.1"/>
    </source>
</evidence>
<evidence type="ECO:0000256" key="4">
    <source>
        <dbReference type="ARBA" id="ARBA00023002"/>
    </source>
</evidence>
<dbReference type="InterPro" id="IPR050493">
    <property type="entry name" value="FAD-dep_Monooxygenase_BioMet"/>
</dbReference>
<dbReference type="SUPFAM" id="SSF54373">
    <property type="entry name" value="FAD-linked reductases, C-terminal domain"/>
    <property type="match status" value="1"/>
</dbReference>
<proteinExistence type="inferred from homology"/>
<reference evidence="7 8" key="1">
    <citation type="submission" date="2024-02" db="EMBL/GenBank/DDBJ databases">
        <title>A draft genome for the cacao thread blight pathogen Marasmius crinis-equi.</title>
        <authorList>
            <person name="Cohen S.P."/>
            <person name="Baruah I.K."/>
            <person name="Amoako-Attah I."/>
            <person name="Bukari Y."/>
            <person name="Meinhardt L.W."/>
            <person name="Bailey B.A."/>
        </authorList>
    </citation>
    <scope>NUCLEOTIDE SEQUENCE [LARGE SCALE GENOMIC DNA]</scope>
    <source>
        <strain evidence="7 8">GH-76</strain>
    </source>
</reference>
<evidence type="ECO:0000256" key="2">
    <source>
        <dbReference type="ARBA" id="ARBA00022630"/>
    </source>
</evidence>
<evidence type="ECO:0000256" key="5">
    <source>
        <dbReference type="ARBA" id="ARBA00023033"/>
    </source>
</evidence>
<name>A0ABR3FZR3_9AGAR</name>
<dbReference type="InterPro" id="IPR036188">
    <property type="entry name" value="FAD/NAD-bd_sf"/>
</dbReference>
<evidence type="ECO:0000313" key="8">
    <source>
        <dbReference type="Proteomes" id="UP001465976"/>
    </source>
</evidence>
<dbReference type="PANTHER" id="PTHR13789:SF147">
    <property type="entry name" value="PUTATIVE (AFU_ORTHOLOGUE AFUA_2G01950)-RELATED"/>
    <property type="match status" value="1"/>
</dbReference>
<comment type="caution">
    <text evidence="7">The sequence shown here is derived from an EMBL/GenBank/DDBJ whole genome shotgun (WGS) entry which is preliminary data.</text>
</comment>
<dbReference type="EMBL" id="JBAHYK010000018">
    <property type="protein sequence ID" value="KAL0581032.1"/>
    <property type="molecule type" value="Genomic_DNA"/>
</dbReference>
<keyword evidence="3" id="KW-0274">FAD</keyword>
<gene>
    <name evidence="7" type="ORF">V5O48_001026</name>
</gene>
<keyword evidence="5" id="KW-0503">Monooxygenase</keyword>
<protein>
    <recommendedName>
        <fullName evidence="6">FAD-binding domain-containing protein</fullName>
    </recommendedName>
</protein>
<dbReference type="Pfam" id="PF01494">
    <property type="entry name" value="FAD_binding_3"/>
    <property type="match status" value="1"/>
</dbReference>
<dbReference type="Proteomes" id="UP001465976">
    <property type="component" value="Unassembled WGS sequence"/>
</dbReference>
<dbReference type="PRINTS" id="PR00420">
    <property type="entry name" value="RNGMNOXGNASE"/>
</dbReference>
<evidence type="ECO:0000256" key="1">
    <source>
        <dbReference type="ARBA" id="ARBA00007992"/>
    </source>
</evidence>
<dbReference type="SUPFAM" id="SSF51905">
    <property type="entry name" value="FAD/NAD(P)-binding domain"/>
    <property type="match status" value="1"/>
</dbReference>
<comment type="similarity">
    <text evidence="1">Belongs to the paxM FAD-dependent monooxygenase family.</text>
</comment>
<dbReference type="Gene3D" id="3.50.50.60">
    <property type="entry name" value="FAD/NAD(P)-binding domain"/>
    <property type="match status" value="1"/>
</dbReference>
<keyword evidence="2" id="KW-0285">Flavoprotein</keyword>
<evidence type="ECO:0000259" key="6">
    <source>
        <dbReference type="Pfam" id="PF01494"/>
    </source>
</evidence>